<sequence>MPTEVKCLASIEDNKYPVPSTIARRDLRPDDIEVKILYCGICHSDIHHVRGNWGPNGYGYPVVPGHEIVGKVFRVGADVSKFKVGDSVGVGCMVDSCQTCETCKNDRQQYCHSTTFTYGSLDRRDGSRSYGGYSETIIVTEKFVLSIPESLDLAAAAPLLCAGITTYSPLRRLGVRSGWKVGVVGLGGLGHMALKLAKAMGANVTLFSRSQGKAEDAKRLGADHFLLSSDPEQMDAVAGQFDLIIDTVPYNHDVNPYVTALVPEGSVVLVGYAGPLEPTVNSTPLVLRSQNLAGSLIGGVKQTQEMLDFCGQRGIASDIEVINAQDLHYAYERLRKGDVKYRFVIDIATLQV</sequence>
<comment type="caution">
    <text evidence="1">The sequence shown here is derived from an EMBL/GenBank/DDBJ whole genome shotgun (WGS) entry which is preliminary data.</text>
</comment>
<dbReference type="EMBL" id="MU970151">
    <property type="protein sequence ID" value="KAK9319967.1"/>
    <property type="molecule type" value="Genomic_DNA"/>
</dbReference>
<organism evidence="1 2">
    <name type="scientific">Lipomyces orientalis</name>
    <dbReference type="NCBI Taxonomy" id="1233043"/>
    <lineage>
        <taxon>Eukaryota</taxon>
        <taxon>Fungi</taxon>
        <taxon>Dikarya</taxon>
        <taxon>Ascomycota</taxon>
        <taxon>Saccharomycotina</taxon>
        <taxon>Lipomycetes</taxon>
        <taxon>Lipomycetales</taxon>
        <taxon>Lipomycetaceae</taxon>
        <taxon>Lipomyces</taxon>
    </lineage>
</organism>
<proteinExistence type="predicted"/>
<name>A0ACC3TFN5_9ASCO</name>
<keyword evidence="2" id="KW-1185">Reference proteome</keyword>
<protein>
    <submittedName>
        <fullName evidence="1">Chaperonin 10-like protein</fullName>
    </submittedName>
</protein>
<evidence type="ECO:0000313" key="2">
    <source>
        <dbReference type="Proteomes" id="UP001489719"/>
    </source>
</evidence>
<reference evidence="2" key="1">
    <citation type="journal article" date="2024" name="Front. Bioeng. Biotechnol.">
        <title>Genome-scale model development and genomic sequencing of the oleaginous clade Lipomyces.</title>
        <authorList>
            <person name="Czajka J.J."/>
            <person name="Han Y."/>
            <person name="Kim J."/>
            <person name="Mondo S.J."/>
            <person name="Hofstad B.A."/>
            <person name="Robles A."/>
            <person name="Haridas S."/>
            <person name="Riley R."/>
            <person name="LaButti K."/>
            <person name="Pangilinan J."/>
            <person name="Andreopoulos W."/>
            <person name="Lipzen A."/>
            <person name="Yan J."/>
            <person name="Wang M."/>
            <person name="Ng V."/>
            <person name="Grigoriev I.V."/>
            <person name="Spatafora J.W."/>
            <person name="Magnuson J.K."/>
            <person name="Baker S.E."/>
            <person name="Pomraning K.R."/>
        </authorList>
    </citation>
    <scope>NUCLEOTIDE SEQUENCE [LARGE SCALE GENOMIC DNA]</scope>
    <source>
        <strain evidence="2">CBS 10300</strain>
    </source>
</reference>
<evidence type="ECO:0000313" key="1">
    <source>
        <dbReference type="EMBL" id="KAK9319967.1"/>
    </source>
</evidence>
<gene>
    <name evidence="1" type="ORF">V1517DRAFT_19802</name>
</gene>
<dbReference type="Proteomes" id="UP001489719">
    <property type="component" value="Unassembled WGS sequence"/>
</dbReference>
<accession>A0ACC3TFN5</accession>